<accession>A0A9P4UPA8</accession>
<evidence type="ECO:0000313" key="3">
    <source>
        <dbReference type="Proteomes" id="UP000799441"/>
    </source>
</evidence>
<evidence type="ECO:0000313" key="2">
    <source>
        <dbReference type="EMBL" id="KAF2720271.1"/>
    </source>
</evidence>
<dbReference type="SUPFAM" id="SSF51412">
    <property type="entry name" value="Inosine monophosphate dehydrogenase (IMPDH)"/>
    <property type="match status" value="1"/>
</dbReference>
<reference evidence="2" key="1">
    <citation type="journal article" date="2020" name="Stud. Mycol.">
        <title>101 Dothideomycetes genomes: a test case for predicting lifestyles and emergence of pathogens.</title>
        <authorList>
            <person name="Haridas S."/>
            <person name="Albert R."/>
            <person name="Binder M."/>
            <person name="Bloem J."/>
            <person name="Labutti K."/>
            <person name="Salamov A."/>
            <person name="Andreopoulos B."/>
            <person name="Baker S."/>
            <person name="Barry K."/>
            <person name="Bills G."/>
            <person name="Bluhm B."/>
            <person name="Cannon C."/>
            <person name="Castanera R."/>
            <person name="Culley D."/>
            <person name="Daum C."/>
            <person name="Ezra D."/>
            <person name="Gonzalez J."/>
            <person name="Henrissat B."/>
            <person name="Kuo A."/>
            <person name="Liang C."/>
            <person name="Lipzen A."/>
            <person name="Lutzoni F."/>
            <person name="Magnuson J."/>
            <person name="Mondo S."/>
            <person name="Nolan M."/>
            <person name="Ohm R."/>
            <person name="Pangilinan J."/>
            <person name="Park H.-J."/>
            <person name="Ramirez L."/>
            <person name="Alfaro M."/>
            <person name="Sun H."/>
            <person name="Tritt A."/>
            <person name="Yoshinaga Y."/>
            <person name="Zwiers L.-H."/>
            <person name="Turgeon B."/>
            <person name="Goodwin S."/>
            <person name="Spatafora J."/>
            <person name="Crous P."/>
            <person name="Grigoriev I."/>
        </authorList>
    </citation>
    <scope>NUCLEOTIDE SEQUENCE</scope>
    <source>
        <strain evidence="2">CBS 116435</strain>
    </source>
</reference>
<keyword evidence="3" id="KW-1185">Reference proteome</keyword>
<gene>
    <name evidence="2" type="ORF">K431DRAFT_285936</name>
</gene>
<name>A0A9P4UPA8_9PEZI</name>
<feature type="transmembrane region" description="Helical" evidence="1">
    <location>
        <begin position="78"/>
        <end position="102"/>
    </location>
</feature>
<proteinExistence type="predicted"/>
<dbReference type="AlphaFoldDB" id="A0A9P4UPA8"/>
<comment type="caution">
    <text evidence="2">The sequence shown here is derived from an EMBL/GenBank/DDBJ whole genome shotgun (WGS) entry which is preliminary data.</text>
</comment>
<protein>
    <submittedName>
        <fullName evidence="2">Inosine monophosphate dehydrogenase</fullName>
    </submittedName>
</protein>
<keyword evidence="1" id="KW-1133">Transmembrane helix</keyword>
<keyword evidence="1" id="KW-0812">Transmembrane</keyword>
<dbReference type="PANTHER" id="PTHR32332:SF34">
    <property type="entry name" value="2-NITROPROPANE DIOXYGENASE FAMILY, PUTATIVE-RELATED"/>
    <property type="match status" value="1"/>
</dbReference>
<dbReference type="Pfam" id="PF03060">
    <property type="entry name" value="NMO"/>
    <property type="match status" value="1"/>
</dbReference>
<dbReference type="Gene3D" id="3.20.20.70">
    <property type="entry name" value="Aldolase class I"/>
    <property type="match status" value="1"/>
</dbReference>
<dbReference type="Proteomes" id="UP000799441">
    <property type="component" value="Unassembled WGS sequence"/>
</dbReference>
<keyword evidence="1" id="KW-0472">Membrane</keyword>
<sequence>MASALQKDYPWTLQPLIAGAPMRLIALSDLAFAISSAGGLGFMGIGSDASCLHPELRRLTDTLIPTDRRLQSHLSAAGTLPIGLGVLVWAGAALLTSLLAAFEPAGPFPPPAAIWLFAPAGGAQELAEWTGAIRAATAGRTKVWIQVGTTAEAVAAVELCAPDVLVVQGSDAGGHGLLASASLLTLLPEVQAAVSAAVRRSSSFPGQEPAYIAAGGLSTPATAAAALALGAPGLVLGTRFLASREAVVPPGYQAAVLAAKDGGVSTARGRLYDQLRGTTAWPARYGGRGVLNRSWWDAHGGMGLGENKRLYDLAATAEEGEGTGDGWGSQGRLTAYAGTGVGLITGVKGAGEIVAEIREGAVNVLKRAAAKL</sequence>
<dbReference type="EMBL" id="MU003801">
    <property type="protein sequence ID" value="KAF2720271.1"/>
    <property type="molecule type" value="Genomic_DNA"/>
</dbReference>
<dbReference type="PANTHER" id="PTHR32332">
    <property type="entry name" value="2-NITROPROPANE DIOXYGENASE"/>
    <property type="match status" value="1"/>
</dbReference>
<organism evidence="2 3">
    <name type="scientific">Polychaeton citri CBS 116435</name>
    <dbReference type="NCBI Taxonomy" id="1314669"/>
    <lineage>
        <taxon>Eukaryota</taxon>
        <taxon>Fungi</taxon>
        <taxon>Dikarya</taxon>
        <taxon>Ascomycota</taxon>
        <taxon>Pezizomycotina</taxon>
        <taxon>Dothideomycetes</taxon>
        <taxon>Dothideomycetidae</taxon>
        <taxon>Capnodiales</taxon>
        <taxon>Capnodiaceae</taxon>
        <taxon>Polychaeton</taxon>
    </lineage>
</organism>
<evidence type="ECO:0000256" key="1">
    <source>
        <dbReference type="SAM" id="Phobius"/>
    </source>
</evidence>
<dbReference type="OrthoDB" id="2349068at2759"/>
<dbReference type="InterPro" id="IPR013785">
    <property type="entry name" value="Aldolase_TIM"/>
</dbReference>